<dbReference type="EMBL" id="FMUB01000015">
    <property type="protein sequence ID" value="SCX32784.1"/>
    <property type="molecule type" value="Genomic_DNA"/>
</dbReference>
<name>A0A1G4WZD7_9MYCO</name>
<dbReference type="AlphaFoldDB" id="A0A1G4WZD7"/>
<evidence type="ECO:0000313" key="12">
    <source>
        <dbReference type="Proteomes" id="UP000199707"/>
    </source>
</evidence>
<organism evidence="11 12">
    <name type="scientific">Mycolicibacterium fluoranthenivorans</name>
    <dbReference type="NCBI Taxonomy" id="258505"/>
    <lineage>
        <taxon>Bacteria</taxon>
        <taxon>Bacillati</taxon>
        <taxon>Actinomycetota</taxon>
        <taxon>Actinomycetes</taxon>
        <taxon>Mycobacteriales</taxon>
        <taxon>Mycobacteriaceae</taxon>
        <taxon>Mycolicibacterium</taxon>
    </lineage>
</organism>
<dbReference type="InterPro" id="IPR001173">
    <property type="entry name" value="Glyco_trans_2-like"/>
</dbReference>
<dbReference type="Gene3D" id="3.90.550.10">
    <property type="entry name" value="Spore Coat Polysaccharide Biosynthesis Protein SpsA, Chain A"/>
    <property type="match status" value="1"/>
</dbReference>
<keyword evidence="2" id="KW-1003">Cell membrane</keyword>
<dbReference type="STRING" id="1502745.SAMN02799620_05701"/>
<evidence type="ECO:0000256" key="8">
    <source>
        <dbReference type="ARBA" id="ARBA00038120"/>
    </source>
</evidence>
<dbReference type="Proteomes" id="UP000199707">
    <property type="component" value="Unassembled WGS sequence"/>
</dbReference>
<dbReference type="GO" id="GO:0005886">
    <property type="term" value="C:plasma membrane"/>
    <property type="evidence" value="ECO:0007669"/>
    <property type="project" value="UniProtKB-SubCell"/>
</dbReference>
<evidence type="ECO:0000256" key="1">
    <source>
        <dbReference type="ARBA" id="ARBA00004236"/>
    </source>
</evidence>
<dbReference type="SUPFAM" id="SSF53448">
    <property type="entry name" value="Nucleotide-diphospho-sugar transferases"/>
    <property type="match status" value="1"/>
</dbReference>
<comment type="subcellular location">
    <subcellularLocation>
        <location evidence="1">Cell membrane</location>
    </subcellularLocation>
</comment>
<evidence type="ECO:0000256" key="4">
    <source>
        <dbReference type="ARBA" id="ARBA00022679"/>
    </source>
</evidence>
<comment type="similarity">
    <text evidence="8">Belongs to the glycosyltransferase 2 family. CrtQ subfamily.</text>
</comment>
<comment type="function">
    <text evidence="6">Catalyzes the glycosylation of 4,4'-diaponeurosporenoate, i.e. the esterification of glucose at the C1'' position with the carboxyl group of 4,4'-diaponeurosporenic acid, to form glycosyl-4,4'-diaponeurosporenoate. This is a step in the biosynthesis of staphyloxanthin, an orange pigment present in most staphylococci strains.</text>
</comment>
<evidence type="ECO:0000313" key="11">
    <source>
        <dbReference type="EMBL" id="SCX32784.1"/>
    </source>
</evidence>
<dbReference type="PANTHER" id="PTHR43646:SF2">
    <property type="entry name" value="GLYCOSYLTRANSFERASE 2-LIKE DOMAIN-CONTAINING PROTEIN"/>
    <property type="match status" value="1"/>
</dbReference>
<evidence type="ECO:0000256" key="9">
    <source>
        <dbReference type="ARBA" id="ARBA00040345"/>
    </source>
</evidence>
<evidence type="ECO:0000256" key="3">
    <source>
        <dbReference type="ARBA" id="ARBA00022676"/>
    </source>
</evidence>
<dbReference type="PANTHER" id="PTHR43646">
    <property type="entry name" value="GLYCOSYLTRANSFERASE"/>
    <property type="match status" value="1"/>
</dbReference>
<evidence type="ECO:0000256" key="5">
    <source>
        <dbReference type="ARBA" id="ARBA00023136"/>
    </source>
</evidence>
<reference evidence="12" key="1">
    <citation type="submission" date="2016-10" db="EMBL/GenBank/DDBJ databases">
        <authorList>
            <person name="Varghese N."/>
            <person name="Submissions S."/>
        </authorList>
    </citation>
    <scope>NUCLEOTIDE SEQUENCE [LARGE SCALE GENOMIC DNA]</scope>
    <source>
        <strain evidence="12">UNC267MFSha1.1M11</strain>
    </source>
</reference>
<keyword evidence="5" id="KW-0472">Membrane</keyword>
<proteinExistence type="inferred from homology"/>
<dbReference type="InterPro" id="IPR029044">
    <property type="entry name" value="Nucleotide-diphossugar_trans"/>
</dbReference>
<evidence type="ECO:0000256" key="7">
    <source>
        <dbReference type="ARBA" id="ARBA00037904"/>
    </source>
</evidence>
<protein>
    <recommendedName>
        <fullName evidence="9">4,4'-diaponeurosporenoate glycosyltransferase</fullName>
    </recommendedName>
</protein>
<feature type="domain" description="Glycosyltransferase 2-like" evidence="10">
    <location>
        <begin position="31"/>
        <end position="166"/>
    </location>
</feature>
<dbReference type="RefSeq" id="WP_090363831.1">
    <property type="nucleotide sequence ID" value="NZ_FMUB01000015.1"/>
</dbReference>
<sequence>MTTVETARYHAAAPGVRCSAPTAQAVSELIVVVPAHNEEQLIGTCLAALLDSKRAANRLFPQLTCRIVVVLDNCDDDTGVIVQRTGIRSIVVDHHSVGAARRAGVRAALADAGAPLRRIWLASTDADCRVPAGWMSRFVDAAAHGYHLVLGMVQPSGDLPASRLHAWQDRHPYLEGHPHVHGAALGIRADVYHDIGGWRPLQTGEDVELVKRAEHRPWIRILRTAKDPVCTSARTVGRAPAGFADYMTNLPELSRDR</sequence>
<keyword evidence="4 11" id="KW-0808">Transferase</keyword>
<accession>A0A1G4WZD7</accession>
<keyword evidence="3" id="KW-0328">Glycosyltransferase</keyword>
<evidence type="ECO:0000256" key="6">
    <source>
        <dbReference type="ARBA" id="ARBA00037281"/>
    </source>
</evidence>
<dbReference type="Pfam" id="PF00535">
    <property type="entry name" value="Glycos_transf_2"/>
    <property type="match status" value="1"/>
</dbReference>
<gene>
    <name evidence="11" type="ORF">SAMN02799620_05701</name>
</gene>
<evidence type="ECO:0000259" key="10">
    <source>
        <dbReference type="Pfam" id="PF00535"/>
    </source>
</evidence>
<dbReference type="GO" id="GO:0016757">
    <property type="term" value="F:glycosyltransferase activity"/>
    <property type="evidence" value="ECO:0007669"/>
    <property type="project" value="UniProtKB-KW"/>
</dbReference>
<comment type="pathway">
    <text evidence="7">Carotenoid biosynthesis; staphyloxanthin biosynthesis; staphyloxanthin from farnesyl diphosphate: step 4/5.</text>
</comment>
<evidence type="ECO:0000256" key="2">
    <source>
        <dbReference type="ARBA" id="ARBA00022475"/>
    </source>
</evidence>